<evidence type="ECO:0000256" key="1">
    <source>
        <dbReference type="SAM" id="SignalP"/>
    </source>
</evidence>
<dbReference type="EMBL" id="BQKE01000007">
    <property type="protein sequence ID" value="GJM64823.1"/>
    <property type="molecule type" value="Genomic_DNA"/>
</dbReference>
<organism evidence="2 3">
    <name type="scientific">Persicobacter diffluens</name>
    <dbReference type="NCBI Taxonomy" id="981"/>
    <lineage>
        <taxon>Bacteria</taxon>
        <taxon>Pseudomonadati</taxon>
        <taxon>Bacteroidota</taxon>
        <taxon>Cytophagia</taxon>
        <taxon>Cytophagales</taxon>
        <taxon>Persicobacteraceae</taxon>
        <taxon>Persicobacter</taxon>
    </lineage>
</organism>
<gene>
    <name evidence="2" type="ORF">PEDI_53750</name>
</gene>
<feature type="signal peptide" evidence="1">
    <location>
        <begin position="1"/>
        <end position="20"/>
    </location>
</feature>
<protein>
    <submittedName>
        <fullName evidence="2">Uncharacterized protein</fullName>
    </submittedName>
</protein>
<keyword evidence="1" id="KW-0732">Signal</keyword>
<reference evidence="2 3" key="1">
    <citation type="submission" date="2021-12" db="EMBL/GenBank/DDBJ databases">
        <title>Genome sequencing of bacteria with rrn-lacking chromosome and rrn-plasmid.</title>
        <authorList>
            <person name="Anda M."/>
            <person name="Iwasaki W."/>
        </authorList>
    </citation>
    <scope>NUCLEOTIDE SEQUENCE [LARGE SCALE GENOMIC DNA]</scope>
    <source>
        <strain evidence="2 3">NBRC 15940</strain>
    </source>
</reference>
<comment type="caution">
    <text evidence="2">The sequence shown here is derived from an EMBL/GenBank/DDBJ whole genome shotgun (WGS) entry which is preliminary data.</text>
</comment>
<dbReference type="AlphaFoldDB" id="A0AAN4W3Y0"/>
<evidence type="ECO:0000313" key="3">
    <source>
        <dbReference type="Proteomes" id="UP001310022"/>
    </source>
</evidence>
<accession>A0AAN4W3Y0</accession>
<feature type="chain" id="PRO_5042864579" evidence="1">
    <location>
        <begin position="21"/>
        <end position="219"/>
    </location>
</feature>
<proteinExistence type="predicted"/>
<sequence>MKGVLTLFFTLTIVAGFAQAPQFDVLQRNALIDLHWDLTKKLEEFTVSTGATALIEKENSKDFQGFVQKVKAIQNSRKLTFAVIEDITEVKYAFSIAEDIYEYQSKAIKAASGNSQLIQFVTEVNFKMGKRINDLSLYIAGVIALQGDMNLMDAEQRNEVMSHIIKELRVLRGVSYGLYRSAVRADLNFKFKAVKENPKPVSDHRKRIAQEVIQEWYNN</sequence>
<dbReference type="RefSeq" id="WP_338239870.1">
    <property type="nucleotide sequence ID" value="NZ_BQKE01000007.1"/>
</dbReference>
<name>A0AAN4W3Y0_9BACT</name>
<evidence type="ECO:0000313" key="2">
    <source>
        <dbReference type="EMBL" id="GJM64823.1"/>
    </source>
</evidence>
<dbReference type="Proteomes" id="UP001310022">
    <property type="component" value="Unassembled WGS sequence"/>
</dbReference>
<keyword evidence="3" id="KW-1185">Reference proteome</keyword>